<name>A0AAJ1HTY0_LIMMU</name>
<dbReference type="EMBL" id="JAQONE010000011">
    <property type="protein sequence ID" value="MDC2829472.1"/>
    <property type="molecule type" value="Genomic_DNA"/>
</dbReference>
<keyword evidence="2" id="KW-0472">Membrane</keyword>
<feature type="compositionally biased region" description="Low complexity" evidence="1">
    <location>
        <begin position="291"/>
        <end position="340"/>
    </location>
</feature>
<dbReference type="SUPFAM" id="SSF47413">
    <property type="entry name" value="lambda repressor-like DNA-binding domains"/>
    <property type="match status" value="1"/>
</dbReference>
<keyword evidence="2" id="KW-1133">Transmembrane helix</keyword>
<dbReference type="InterPro" id="IPR025194">
    <property type="entry name" value="RodZ-like_C"/>
</dbReference>
<evidence type="ECO:0000313" key="5">
    <source>
        <dbReference type="Proteomes" id="UP001220670"/>
    </source>
</evidence>
<evidence type="ECO:0000313" key="4">
    <source>
        <dbReference type="EMBL" id="MDC2829472.1"/>
    </source>
</evidence>
<feature type="transmembrane region" description="Helical" evidence="2">
    <location>
        <begin position="118"/>
        <end position="141"/>
    </location>
</feature>
<keyword evidence="2" id="KW-0812">Transmembrane</keyword>
<evidence type="ECO:0000259" key="3">
    <source>
        <dbReference type="Pfam" id="PF13464"/>
    </source>
</evidence>
<reference evidence="4" key="1">
    <citation type="submission" date="2023-01" db="EMBL/GenBank/DDBJ databases">
        <title>Genome analysis of 13 Lactobacillus isolated from gut of wild boar.</title>
        <authorList>
            <person name="Papp P."/>
            <person name="Libisch B."/>
            <person name="Nagy T."/>
            <person name="Olasz F."/>
        </authorList>
    </citation>
    <scope>NUCLEOTIDE SEQUENCE</scope>
    <source>
        <strain evidence="4">F146</strain>
    </source>
</reference>
<dbReference type="PANTHER" id="PTHR34475:SF1">
    <property type="entry name" value="CYTOSKELETON PROTEIN RODZ"/>
    <property type="match status" value="1"/>
</dbReference>
<dbReference type="Proteomes" id="UP001220670">
    <property type="component" value="Unassembled WGS sequence"/>
</dbReference>
<dbReference type="RefSeq" id="WP_169461144.1">
    <property type="nucleotide sequence ID" value="NZ_JAQOMV010000021.1"/>
</dbReference>
<sequence length="340" mass="36407">MSENEEKRPEVGKKLHDARVAKGLTLDDLQQATKIQKRYLIAIEDEKFDELPGDFYVRAFVKQYADTVGLDGEDLLKEYDDDLPKAKTDEYSEHIAQAVETRATSKRKLTKVNDARKYLPTLIAIIVVIVVLAAIWLTAIVRSHKDSSTKIDNSSVKVSGESSKKSSSSSKKKSSSSSKKTSSNIKLTATNRTSSAVTFTGDALSKDTTLTIKTSGQAWNAVTVDNSQRLSKTMSANQTETIKIAKSAQTIVLTLGNASATTVKLGNTTLDLTQNNTYPNTRTVTIKLGNTTQSSSASSTSSSTTAPSSSQSTSSTTSASNLSSSSTTASSTQTTASSTR</sequence>
<evidence type="ECO:0000256" key="2">
    <source>
        <dbReference type="SAM" id="Phobius"/>
    </source>
</evidence>
<feature type="domain" description="Cytoskeleton protein RodZ-like C-terminal" evidence="3">
    <location>
        <begin position="211"/>
        <end position="285"/>
    </location>
</feature>
<feature type="compositionally biased region" description="Low complexity" evidence="1">
    <location>
        <begin position="154"/>
        <end position="183"/>
    </location>
</feature>
<feature type="region of interest" description="Disordered" evidence="1">
    <location>
        <begin position="150"/>
        <end position="187"/>
    </location>
</feature>
<protein>
    <submittedName>
        <fullName evidence="4">DUF4115 domain-containing protein</fullName>
    </submittedName>
</protein>
<dbReference type="GO" id="GO:0003677">
    <property type="term" value="F:DNA binding"/>
    <property type="evidence" value="ECO:0007669"/>
    <property type="project" value="InterPro"/>
</dbReference>
<comment type="caution">
    <text evidence="4">The sequence shown here is derived from an EMBL/GenBank/DDBJ whole genome shotgun (WGS) entry which is preliminary data.</text>
</comment>
<dbReference type="InterPro" id="IPR050400">
    <property type="entry name" value="Bact_Cytoskel_RodZ"/>
</dbReference>
<dbReference type="AlphaFoldDB" id="A0AAJ1HTY0"/>
<dbReference type="Gene3D" id="1.10.260.40">
    <property type="entry name" value="lambda repressor-like DNA-binding domains"/>
    <property type="match status" value="1"/>
</dbReference>
<feature type="region of interest" description="Disordered" evidence="1">
    <location>
        <begin position="290"/>
        <end position="340"/>
    </location>
</feature>
<dbReference type="Pfam" id="PF13413">
    <property type="entry name" value="HTH_25"/>
    <property type="match status" value="1"/>
</dbReference>
<gene>
    <name evidence="4" type="ORF">PO250_03950</name>
</gene>
<organism evidence="4 5">
    <name type="scientific">Limosilactobacillus mucosae</name>
    <name type="common">Lactobacillus mucosae</name>
    <dbReference type="NCBI Taxonomy" id="97478"/>
    <lineage>
        <taxon>Bacteria</taxon>
        <taxon>Bacillati</taxon>
        <taxon>Bacillota</taxon>
        <taxon>Bacilli</taxon>
        <taxon>Lactobacillales</taxon>
        <taxon>Lactobacillaceae</taxon>
        <taxon>Limosilactobacillus</taxon>
    </lineage>
</organism>
<evidence type="ECO:0000256" key="1">
    <source>
        <dbReference type="SAM" id="MobiDB-lite"/>
    </source>
</evidence>
<accession>A0AAJ1HTY0</accession>
<dbReference type="PANTHER" id="PTHR34475">
    <property type="match status" value="1"/>
</dbReference>
<dbReference type="InterPro" id="IPR010982">
    <property type="entry name" value="Lambda_DNA-bd_dom_sf"/>
</dbReference>
<proteinExistence type="predicted"/>
<dbReference type="Pfam" id="PF13464">
    <property type="entry name" value="RodZ_C"/>
    <property type="match status" value="1"/>
</dbReference>